<reference evidence="1" key="1">
    <citation type="submission" date="2021-01" db="EMBL/GenBank/DDBJ databases">
        <title>Phytophthora aleatoria, a newly-described species from Pinus radiata is distinct from Phytophthora cactorum isolates based on comparative genomics.</title>
        <authorList>
            <person name="Mcdougal R."/>
            <person name="Panda P."/>
            <person name="Williams N."/>
            <person name="Studholme D.J."/>
        </authorList>
    </citation>
    <scope>NUCLEOTIDE SEQUENCE</scope>
    <source>
        <strain evidence="1">NZFS 3830</strain>
    </source>
</reference>
<dbReference type="Proteomes" id="UP000688947">
    <property type="component" value="Unassembled WGS sequence"/>
</dbReference>
<organism evidence="1 2">
    <name type="scientific">Phytophthora cactorum</name>
    <dbReference type="NCBI Taxonomy" id="29920"/>
    <lineage>
        <taxon>Eukaryota</taxon>
        <taxon>Sar</taxon>
        <taxon>Stramenopiles</taxon>
        <taxon>Oomycota</taxon>
        <taxon>Peronosporomycetes</taxon>
        <taxon>Peronosporales</taxon>
        <taxon>Peronosporaceae</taxon>
        <taxon>Phytophthora</taxon>
    </lineage>
</organism>
<sequence>MMKRTKTFLTVYQPLFELKKRSTTLHYEPCGSRGGRSGRQLHEMRCIVTKCAS</sequence>
<accession>A0A8T1U8G4</accession>
<gene>
    <name evidence="1" type="ORF">JG687_00009995</name>
</gene>
<dbReference type="AlphaFoldDB" id="A0A8T1U8G4"/>
<protein>
    <submittedName>
        <fullName evidence="1">Uncharacterized protein</fullName>
    </submittedName>
</protein>
<proteinExistence type="predicted"/>
<comment type="caution">
    <text evidence="1">The sequence shown here is derived from an EMBL/GenBank/DDBJ whole genome shotgun (WGS) entry which is preliminary data.</text>
</comment>
<evidence type="ECO:0000313" key="1">
    <source>
        <dbReference type="EMBL" id="KAG6957411.1"/>
    </source>
</evidence>
<dbReference type="EMBL" id="JAENGZ010000545">
    <property type="protein sequence ID" value="KAG6957411.1"/>
    <property type="molecule type" value="Genomic_DNA"/>
</dbReference>
<name>A0A8T1U8G4_9STRA</name>
<evidence type="ECO:0000313" key="2">
    <source>
        <dbReference type="Proteomes" id="UP000688947"/>
    </source>
</evidence>